<evidence type="ECO:0000256" key="2">
    <source>
        <dbReference type="SAM" id="SignalP"/>
    </source>
</evidence>
<feature type="compositionally biased region" description="Low complexity" evidence="1">
    <location>
        <begin position="370"/>
        <end position="379"/>
    </location>
</feature>
<feature type="compositionally biased region" description="Basic and acidic residues" evidence="1">
    <location>
        <begin position="359"/>
        <end position="368"/>
    </location>
</feature>
<sequence>MTEPLLTLLLLFGVLGNALSLADSETDLDRLHHAPRVANGTAGSQPGQASCRIGVDSCTLPVAPPWSNVTTTGVQASNIPSTASIPVVGSTDVHSRNISSTSFIPVAGSTLSIIIGNTTVTRIETKVTVIQTPNPSVTPPAVTTAASSTGMFASLLSTSSATLLGTLSTPARTSYLSSPSFNSVGSLISSTSAVANGTASLTDDKSLSPGTLPLVNIQTSSGTLTSGSTATTSSTTTGSGTLTDEPHSTVTILPSGVSFQTLDRVTYTSPTYITTTSPGSNHPTVVPIIIPFVGPPMICFNCFVTFPPNIKIDVPQFCIRLFGLKIGNCPPKKDDKKGGDEEEDEGGGEKEDDDEKKDDDEKPTKSEKQSTTTSTSSSSCTVTVTATHRSVFCSVTRGNSADASCSTTAYTTATECSALGKTTTVITTETPTPFLPLCGPDTCDGGVCSGKTEARPTAPAAKGRLKRGNPDLGQWPDPADYPDHQGFIADQIDGIARNTLGRPRYSPKLVQHFSGYPLSAAWVPFKSDVEALALQGLYGCTSIILVSRRGAWVSHIWETVIKNKDRLSSFSSMVESYLPRGMTPSDPHHKYYEYGMAEMKDRPELGEVGVMFGDDHQDADTPSSLNMRAFIVTPRAYMSPWIYMEPDGRALPHEVINDIHQQRGTVRTPTQIERLKQEIADIYGDIPLEVLDYNAYIPKLEHTKNWDSKKVMTDDDGTEYILRDYMAVKLRTTVRGKFLLQYQPARACDQTAEWRLWFEGQPVGDRADAWLPLPNQLFAPGGVGVQPGRRQENVCPVQSAPPVPSSPTSAGGSASSVISQPASGVSSTQASWKPPLSGNRTLSSPPNVPTKSASGVGHPPGSNPVLPTTRINTTTPWVYVSTTMSRPGLPTTLLNTTTLRVPGNTTNLSMPATVSIPVPSTIHVSTTSPRASITVPSPWIPTTVDDPSDTILTTVKVTDKPPTTQSPGLTVIPITPATTFTAKAPSISEKVAKTTTASSMPPPMTTTPSAGKPSSTSKEAAKTTSSPPSKPPGPAPSEAVAIYYVDTLMVNYNRMIEVEGAWWMFPVGVKGDQVDHDPCGKEPQGWMFLETPLSLQNVPWPPSLDAEKFFFDHRYCKYKAPTSGGDGYGTLACEKVAEFACERDPRATMKLACESDPVAERMFVPRVLCRFPTTDHRPEVDEGKGASVGWVKTKVPLLGPP</sequence>
<feature type="compositionally biased region" description="Polar residues" evidence="1">
    <location>
        <begin position="838"/>
        <end position="853"/>
    </location>
</feature>
<reference evidence="4" key="1">
    <citation type="journal article" date="2014" name="Genome Announc.">
        <title>Draft genome sequence of Colletotrichum sublineola, a destructive pathogen of cultivated sorghum.</title>
        <authorList>
            <person name="Baroncelli R."/>
            <person name="Sanz-Martin J.M."/>
            <person name="Rech G.E."/>
            <person name="Sukno S.A."/>
            <person name="Thon M.R."/>
        </authorList>
    </citation>
    <scope>NUCLEOTIDE SEQUENCE [LARGE SCALE GENOMIC DNA]</scope>
    <source>
        <strain evidence="4">TX430BB</strain>
    </source>
</reference>
<feature type="region of interest" description="Disordered" evidence="1">
    <location>
        <begin position="782"/>
        <end position="870"/>
    </location>
</feature>
<keyword evidence="2" id="KW-0732">Signal</keyword>
<evidence type="ECO:0000313" key="4">
    <source>
        <dbReference type="Proteomes" id="UP000027238"/>
    </source>
</evidence>
<evidence type="ECO:0000256" key="1">
    <source>
        <dbReference type="SAM" id="MobiDB-lite"/>
    </source>
</evidence>
<dbReference type="OMA" id="GCTSIIL"/>
<keyword evidence="4" id="KW-1185">Reference proteome</keyword>
<comment type="caution">
    <text evidence="3">The sequence shown here is derived from an EMBL/GenBank/DDBJ whole genome shotgun (WGS) entry which is preliminary data.</text>
</comment>
<feature type="compositionally biased region" description="Low complexity" evidence="1">
    <location>
        <begin position="1006"/>
        <end position="1027"/>
    </location>
</feature>
<evidence type="ECO:0000313" key="3">
    <source>
        <dbReference type="EMBL" id="KDN65477.1"/>
    </source>
</evidence>
<feature type="region of interest" description="Disordered" evidence="1">
    <location>
        <begin position="330"/>
        <end position="379"/>
    </location>
</feature>
<proteinExistence type="predicted"/>
<feature type="chain" id="PRO_5001634623" evidence="2">
    <location>
        <begin position="21"/>
        <end position="1201"/>
    </location>
</feature>
<organism evidence="3 4">
    <name type="scientific">Colletotrichum sublineola</name>
    <name type="common">Sorghum anthracnose fungus</name>
    <dbReference type="NCBI Taxonomy" id="1173701"/>
    <lineage>
        <taxon>Eukaryota</taxon>
        <taxon>Fungi</taxon>
        <taxon>Dikarya</taxon>
        <taxon>Ascomycota</taxon>
        <taxon>Pezizomycotina</taxon>
        <taxon>Sordariomycetes</taxon>
        <taxon>Hypocreomycetidae</taxon>
        <taxon>Glomerellales</taxon>
        <taxon>Glomerellaceae</taxon>
        <taxon>Colletotrichum</taxon>
        <taxon>Colletotrichum graminicola species complex</taxon>
    </lineage>
</organism>
<feature type="region of interest" description="Disordered" evidence="1">
    <location>
        <begin position="991"/>
        <end position="1036"/>
    </location>
</feature>
<feature type="compositionally biased region" description="Acidic residues" evidence="1">
    <location>
        <begin position="340"/>
        <end position="358"/>
    </location>
</feature>
<feature type="region of interest" description="Disordered" evidence="1">
    <location>
        <begin position="219"/>
        <end position="246"/>
    </location>
</feature>
<feature type="compositionally biased region" description="Low complexity" evidence="1">
    <location>
        <begin position="219"/>
        <end position="243"/>
    </location>
</feature>
<feature type="compositionally biased region" description="Polar residues" evidence="1">
    <location>
        <begin position="818"/>
        <end position="831"/>
    </location>
</feature>
<dbReference type="HOGENOM" id="CLU_004766_0_0_1"/>
<dbReference type="AlphaFoldDB" id="A0A066X936"/>
<dbReference type="OrthoDB" id="3886018at2759"/>
<name>A0A066X936_COLSU</name>
<accession>A0A066X936</accession>
<gene>
    <name evidence="3" type="ORF">CSUB01_05523</name>
</gene>
<dbReference type="eggNOG" id="ENOG502RG4N">
    <property type="taxonomic scope" value="Eukaryota"/>
</dbReference>
<dbReference type="Proteomes" id="UP000027238">
    <property type="component" value="Unassembled WGS sequence"/>
</dbReference>
<feature type="compositionally biased region" description="Low complexity" evidence="1">
    <location>
        <begin position="806"/>
        <end position="817"/>
    </location>
</feature>
<feature type="signal peptide" evidence="2">
    <location>
        <begin position="1"/>
        <end position="20"/>
    </location>
</feature>
<protein>
    <submittedName>
        <fullName evidence="3">Uncharacterized protein</fullName>
    </submittedName>
</protein>
<dbReference type="EMBL" id="JMSE01001029">
    <property type="protein sequence ID" value="KDN65477.1"/>
    <property type="molecule type" value="Genomic_DNA"/>
</dbReference>
<dbReference type="STRING" id="1173701.A0A066X936"/>